<proteinExistence type="predicted"/>
<dbReference type="InterPro" id="IPR036412">
    <property type="entry name" value="HAD-like_sf"/>
</dbReference>
<dbReference type="SFLD" id="SFLDG01129">
    <property type="entry name" value="C1.5:_HAD__Beta-PGM__Phosphata"/>
    <property type="match status" value="1"/>
</dbReference>
<comment type="caution">
    <text evidence="1">The sequence shown here is derived from an EMBL/GenBank/DDBJ whole genome shotgun (WGS) entry which is preliminary data.</text>
</comment>
<dbReference type="SUPFAM" id="SSF56784">
    <property type="entry name" value="HAD-like"/>
    <property type="match status" value="1"/>
</dbReference>
<gene>
    <name evidence="1" type="ORF">GGQ63_002239</name>
</gene>
<dbReference type="PANTHER" id="PTHR12725:SF117">
    <property type="entry name" value="HALOACID DEHALOGENASE-LIKE HYDROLASE"/>
    <property type="match status" value="1"/>
</dbReference>
<name>A0A7W9L247_9HYPH</name>
<organism evidence="1 2">
    <name type="scientific">Prosthecomicrobium pneumaticum</name>
    <dbReference type="NCBI Taxonomy" id="81895"/>
    <lineage>
        <taxon>Bacteria</taxon>
        <taxon>Pseudomonadati</taxon>
        <taxon>Pseudomonadota</taxon>
        <taxon>Alphaproteobacteria</taxon>
        <taxon>Hyphomicrobiales</taxon>
        <taxon>Kaistiaceae</taxon>
        <taxon>Prosthecomicrobium</taxon>
    </lineage>
</organism>
<dbReference type="GO" id="GO:0016787">
    <property type="term" value="F:hydrolase activity"/>
    <property type="evidence" value="ECO:0007669"/>
    <property type="project" value="UniProtKB-KW"/>
</dbReference>
<dbReference type="Pfam" id="PF00702">
    <property type="entry name" value="Hydrolase"/>
    <property type="match status" value="1"/>
</dbReference>
<dbReference type="Gene3D" id="1.10.150.450">
    <property type="match status" value="1"/>
</dbReference>
<dbReference type="PANTHER" id="PTHR12725">
    <property type="entry name" value="HALOACID DEHALOGENASE-LIKE HYDROLASE"/>
    <property type="match status" value="1"/>
</dbReference>
<dbReference type="InterPro" id="IPR006439">
    <property type="entry name" value="HAD-SF_hydro_IA"/>
</dbReference>
<accession>A0A7W9L247</accession>
<keyword evidence="2" id="KW-1185">Reference proteome</keyword>
<dbReference type="Proteomes" id="UP000523821">
    <property type="component" value="Unassembled WGS sequence"/>
</dbReference>
<dbReference type="AlphaFoldDB" id="A0A7W9L247"/>
<dbReference type="InterPro" id="IPR023214">
    <property type="entry name" value="HAD_sf"/>
</dbReference>
<dbReference type="NCBIfam" id="TIGR01993">
    <property type="entry name" value="Pyr-5-nucltdase"/>
    <property type="match status" value="1"/>
</dbReference>
<dbReference type="SFLD" id="SFLDG01132">
    <property type="entry name" value="C1.5.3:_5'-Nucleotidase_Like"/>
    <property type="match status" value="1"/>
</dbReference>
<dbReference type="RefSeq" id="WP_183855732.1">
    <property type="nucleotide sequence ID" value="NZ_JACHOO010000004.1"/>
</dbReference>
<dbReference type="NCBIfam" id="TIGR01509">
    <property type="entry name" value="HAD-SF-IA-v3"/>
    <property type="match status" value="1"/>
</dbReference>
<evidence type="ECO:0000313" key="2">
    <source>
        <dbReference type="Proteomes" id="UP000523821"/>
    </source>
</evidence>
<keyword evidence="1" id="KW-0378">Hydrolase</keyword>
<sequence>MSAENRIPTTGTADDLSRFAAVRAWVFDLDNTLYPRATRLFAQVDTRIRTYVERLLSLPPDAAQTLQRDYYRRYGTTLRGLIVEHGIAPDDFLEYVHDIDHSPVGRDPALAAALAALPGRKFILTNGSRRHAEAVIARLGLGPEFEDIFDIVRADLVPKPHPDTYDRFLRETGVAPAEAAMFEDLARNLEVPKALGMVTTLIVPPHTEEVLAEAWEQEGRDADHVDYLTDDLGTFLGRIAASI</sequence>
<dbReference type="EMBL" id="JACHOO010000004">
    <property type="protein sequence ID" value="MBB5753173.1"/>
    <property type="molecule type" value="Genomic_DNA"/>
</dbReference>
<dbReference type="SFLD" id="SFLDS00003">
    <property type="entry name" value="Haloacid_Dehalogenase"/>
    <property type="match status" value="1"/>
</dbReference>
<reference evidence="1 2" key="1">
    <citation type="submission" date="2020-08" db="EMBL/GenBank/DDBJ databases">
        <title>Genomic Encyclopedia of Type Strains, Phase IV (KMG-IV): sequencing the most valuable type-strain genomes for metagenomic binning, comparative biology and taxonomic classification.</title>
        <authorList>
            <person name="Goeker M."/>
        </authorList>
    </citation>
    <scope>NUCLEOTIDE SEQUENCE [LARGE SCALE GENOMIC DNA]</scope>
    <source>
        <strain evidence="1 2">DSM 16268</strain>
    </source>
</reference>
<evidence type="ECO:0000313" key="1">
    <source>
        <dbReference type="EMBL" id="MBB5753173.1"/>
    </source>
</evidence>
<dbReference type="InterPro" id="IPR010237">
    <property type="entry name" value="Pyr-5-nucltdase"/>
</dbReference>
<protein>
    <submittedName>
        <fullName evidence="1">Putative hydrolase of the HAD superfamily</fullName>
    </submittedName>
</protein>
<dbReference type="Gene3D" id="3.40.50.1000">
    <property type="entry name" value="HAD superfamily/HAD-like"/>
    <property type="match status" value="1"/>
</dbReference>